<accession>A0A239CNX1</accession>
<dbReference type="EMBL" id="FZNY01000008">
    <property type="protein sequence ID" value="SNS21184.1"/>
    <property type="molecule type" value="Genomic_DNA"/>
</dbReference>
<protein>
    <submittedName>
        <fullName evidence="1">Uncharacterized protein</fullName>
    </submittedName>
</protein>
<dbReference type="AlphaFoldDB" id="A0A239CNX1"/>
<proteinExistence type="predicted"/>
<name>A0A239CNX1_9FLAO</name>
<keyword evidence="2" id="KW-1185">Reference proteome</keyword>
<sequence length="170" mass="20316">MHDFKNRKIQELYNYLVDDFDWNDFTYGQSYVLESFGKHIDKLKDEDWNYFEKNIDLWASEVLHRLAIVIAEYNSKNLNYVLQKRVYCLALINCWDKETCDLCTNLSAELGLVIDLDIEILERVIERLEQLLNHYNVVANYQAEEHTKRTIEFVKKKLTLTIEKTKANKV</sequence>
<evidence type="ECO:0000313" key="1">
    <source>
        <dbReference type="EMBL" id="SNS21184.1"/>
    </source>
</evidence>
<dbReference type="OrthoDB" id="1253889at2"/>
<gene>
    <name evidence="1" type="ORF">SAMN06265376_10882</name>
</gene>
<evidence type="ECO:0000313" key="2">
    <source>
        <dbReference type="Proteomes" id="UP000198379"/>
    </source>
</evidence>
<reference evidence="1 2" key="1">
    <citation type="submission" date="2017-06" db="EMBL/GenBank/DDBJ databases">
        <authorList>
            <person name="Kim H.J."/>
            <person name="Triplett B.A."/>
        </authorList>
    </citation>
    <scope>NUCLEOTIDE SEQUENCE [LARGE SCALE GENOMIC DNA]</scope>
    <source>
        <strain evidence="1 2">DSM 25597</strain>
    </source>
</reference>
<dbReference type="Proteomes" id="UP000198379">
    <property type="component" value="Unassembled WGS sequence"/>
</dbReference>
<dbReference type="RefSeq" id="WP_089373365.1">
    <property type="nucleotide sequence ID" value="NZ_BMEP01000009.1"/>
</dbReference>
<organism evidence="1 2">
    <name type="scientific">Dokdonia pacifica</name>
    <dbReference type="NCBI Taxonomy" id="1627892"/>
    <lineage>
        <taxon>Bacteria</taxon>
        <taxon>Pseudomonadati</taxon>
        <taxon>Bacteroidota</taxon>
        <taxon>Flavobacteriia</taxon>
        <taxon>Flavobacteriales</taxon>
        <taxon>Flavobacteriaceae</taxon>
        <taxon>Dokdonia</taxon>
    </lineage>
</organism>